<reference evidence="1 2" key="1">
    <citation type="submission" date="2020-07" db="EMBL/GenBank/DDBJ databases">
        <title>Genomic Encyclopedia of Type Strains, Phase IV (KMG-V): Genome sequencing to study the core and pangenomes of soil and plant-associated prokaryotes.</title>
        <authorList>
            <person name="Whitman W."/>
        </authorList>
    </citation>
    <scope>NUCLEOTIDE SEQUENCE [LARGE SCALE GENOMIC DNA]</scope>
    <source>
        <strain evidence="1 2">A5</strain>
    </source>
</reference>
<gene>
    <name evidence="1" type="ORF">HNP88_000365</name>
</gene>
<dbReference type="EMBL" id="JACDUJ010000001">
    <property type="protein sequence ID" value="MBA2846181.1"/>
    <property type="molecule type" value="Genomic_DNA"/>
</dbReference>
<evidence type="ECO:0000313" key="2">
    <source>
        <dbReference type="Proteomes" id="UP000571854"/>
    </source>
</evidence>
<proteinExistence type="predicted"/>
<name>A0A7J9NRP9_METMI</name>
<organism evidence="1 2">
    <name type="scientific">Methanococcus maripaludis</name>
    <name type="common">Methanococcus deltae</name>
    <dbReference type="NCBI Taxonomy" id="39152"/>
    <lineage>
        <taxon>Archaea</taxon>
        <taxon>Methanobacteriati</taxon>
        <taxon>Methanobacteriota</taxon>
        <taxon>Methanomada group</taxon>
        <taxon>Methanococci</taxon>
        <taxon>Methanococcales</taxon>
        <taxon>Methanococcaceae</taxon>
        <taxon>Methanococcus</taxon>
    </lineage>
</organism>
<protein>
    <submittedName>
        <fullName evidence="1">Uncharacterized protein</fullName>
    </submittedName>
</protein>
<comment type="caution">
    <text evidence="1">The sequence shown here is derived from an EMBL/GenBank/DDBJ whole genome shotgun (WGS) entry which is preliminary data.</text>
</comment>
<sequence>MEDGTYSQSYRHKNIEWWCPETEEEGVMDYADVDYDVTIENGEIVDYSVTTSTIREDGKRIHFQNIPDDLPEDIDLEGAEKW</sequence>
<dbReference type="Proteomes" id="UP000571854">
    <property type="component" value="Unassembled WGS sequence"/>
</dbReference>
<evidence type="ECO:0000313" key="1">
    <source>
        <dbReference type="EMBL" id="MBA2846181.1"/>
    </source>
</evidence>
<dbReference type="RefSeq" id="WP_181491756.1">
    <property type="nucleotide sequence ID" value="NZ_JACDUJ010000001.1"/>
</dbReference>
<accession>A0A7J9NRP9</accession>
<dbReference type="AlphaFoldDB" id="A0A7J9NRP9"/>